<evidence type="ECO:0000259" key="12">
    <source>
        <dbReference type="Pfam" id="PF05746"/>
    </source>
</evidence>
<comment type="subunit">
    <text evidence="3 11">Tetramer of two alpha and two beta subunits.</text>
</comment>
<evidence type="ECO:0000313" key="13">
    <source>
        <dbReference type="EMBL" id="NYZ24461.1"/>
    </source>
</evidence>
<comment type="similarity">
    <text evidence="2 11">Belongs to the class-II aminoacyl-tRNA synthetase family.</text>
</comment>
<comment type="catalytic activity">
    <reaction evidence="10 11">
        <text>tRNA(Gly) + glycine + ATP = glycyl-tRNA(Gly) + AMP + diphosphate</text>
        <dbReference type="Rhea" id="RHEA:16013"/>
        <dbReference type="Rhea" id="RHEA-COMP:9664"/>
        <dbReference type="Rhea" id="RHEA-COMP:9683"/>
        <dbReference type="ChEBI" id="CHEBI:30616"/>
        <dbReference type="ChEBI" id="CHEBI:33019"/>
        <dbReference type="ChEBI" id="CHEBI:57305"/>
        <dbReference type="ChEBI" id="CHEBI:78442"/>
        <dbReference type="ChEBI" id="CHEBI:78522"/>
        <dbReference type="ChEBI" id="CHEBI:456215"/>
        <dbReference type="EC" id="6.1.1.14"/>
    </reaction>
</comment>
<comment type="caution">
    <text evidence="13">The sequence shown here is derived from an EMBL/GenBank/DDBJ whole genome shotgun (WGS) entry which is preliminary data.</text>
</comment>
<dbReference type="PROSITE" id="PS50861">
    <property type="entry name" value="AA_TRNA_LIGASE_II_GLYAB"/>
    <property type="match status" value="1"/>
</dbReference>
<evidence type="ECO:0000256" key="1">
    <source>
        <dbReference type="ARBA" id="ARBA00004496"/>
    </source>
</evidence>
<dbReference type="Pfam" id="PF05746">
    <property type="entry name" value="DALR_1"/>
    <property type="match status" value="1"/>
</dbReference>
<keyword evidence="8 11" id="KW-0648">Protein biosynthesis</keyword>
<dbReference type="Gene3D" id="1.10.730.10">
    <property type="entry name" value="Isoleucyl-tRNA Synthetase, Domain 1"/>
    <property type="match status" value="1"/>
</dbReference>
<dbReference type="InterPro" id="IPR015944">
    <property type="entry name" value="Gly-tRNA-synth_bsu"/>
</dbReference>
<evidence type="ECO:0000256" key="2">
    <source>
        <dbReference type="ARBA" id="ARBA00008226"/>
    </source>
</evidence>
<gene>
    <name evidence="11" type="primary">glyS</name>
    <name evidence="13" type="ORF">HND93_32560</name>
</gene>
<keyword evidence="9 11" id="KW-0030">Aminoacyl-tRNA synthetase</keyword>
<dbReference type="RefSeq" id="WP_180286234.1">
    <property type="nucleotide sequence ID" value="NZ_JABFDB010000040.1"/>
</dbReference>
<evidence type="ECO:0000256" key="10">
    <source>
        <dbReference type="ARBA" id="ARBA00047937"/>
    </source>
</evidence>
<keyword evidence="6 11" id="KW-0547">Nucleotide-binding</keyword>
<evidence type="ECO:0000256" key="5">
    <source>
        <dbReference type="ARBA" id="ARBA00022598"/>
    </source>
</evidence>
<protein>
    <recommendedName>
        <fullName evidence="11">Glycine--tRNA ligase beta subunit</fullName>
        <ecNumber evidence="11">6.1.1.14</ecNumber>
    </recommendedName>
    <alternativeName>
        <fullName evidence="11">Glycyl-tRNA synthetase beta subunit</fullName>
        <shortName evidence="11">GlyRS</shortName>
    </alternativeName>
</protein>
<keyword evidence="7 11" id="KW-0067">ATP-binding</keyword>
<dbReference type="EMBL" id="JABFDB010000040">
    <property type="protein sequence ID" value="NYZ24461.1"/>
    <property type="molecule type" value="Genomic_DNA"/>
</dbReference>
<evidence type="ECO:0000313" key="14">
    <source>
        <dbReference type="Proteomes" id="UP000584642"/>
    </source>
</evidence>
<dbReference type="PANTHER" id="PTHR30075:SF2">
    <property type="entry name" value="GLYCINE--TRNA LIGASE, CHLOROPLASTIC_MITOCHONDRIAL 2"/>
    <property type="match status" value="1"/>
</dbReference>
<evidence type="ECO:0000256" key="6">
    <source>
        <dbReference type="ARBA" id="ARBA00022741"/>
    </source>
</evidence>
<dbReference type="HAMAP" id="MF_00255">
    <property type="entry name" value="Gly_tRNA_synth_beta"/>
    <property type="match status" value="1"/>
</dbReference>
<keyword evidence="4 11" id="KW-0963">Cytoplasm</keyword>
<evidence type="ECO:0000256" key="4">
    <source>
        <dbReference type="ARBA" id="ARBA00022490"/>
    </source>
</evidence>
<evidence type="ECO:0000256" key="7">
    <source>
        <dbReference type="ARBA" id="ARBA00022840"/>
    </source>
</evidence>
<evidence type="ECO:0000256" key="3">
    <source>
        <dbReference type="ARBA" id="ARBA00011209"/>
    </source>
</evidence>
<dbReference type="GO" id="GO:0004820">
    <property type="term" value="F:glycine-tRNA ligase activity"/>
    <property type="evidence" value="ECO:0007669"/>
    <property type="project" value="UniProtKB-EC"/>
</dbReference>
<keyword evidence="14" id="KW-1185">Reference proteome</keyword>
<dbReference type="EC" id="6.1.1.14" evidence="11"/>
<dbReference type="PANTHER" id="PTHR30075">
    <property type="entry name" value="GLYCYL-TRNA SYNTHETASE"/>
    <property type="match status" value="1"/>
</dbReference>
<dbReference type="Pfam" id="PF02092">
    <property type="entry name" value="tRNA_synt_2f"/>
    <property type="match status" value="1"/>
</dbReference>
<keyword evidence="5 11" id="KW-0436">Ligase</keyword>
<dbReference type="InterPro" id="IPR008909">
    <property type="entry name" value="DALR_anticod-bd"/>
</dbReference>
<reference evidence="13 14" key="1">
    <citation type="submission" date="2020-05" db="EMBL/GenBank/DDBJ databases">
        <title>Azospirillum oleiclasticum sp. nov, a nitrogen-fixing and heavy crude oil-emulsifying bacterium isolated from the crude oil of Yumen Oilfield.</title>
        <authorList>
            <person name="Wu D."/>
            <person name="Cai M."/>
            <person name="Zhang X."/>
        </authorList>
    </citation>
    <scope>NUCLEOTIDE SEQUENCE [LARGE SCALE GENOMIC DNA]</scope>
    <source>
        <strain evidence="13 14">ROY-1-1-2</strain>
    </source>
</reference>
<evidence type="ECO:0000256" key="8">
    <source>
        <dbReference type="ARBA" id="ARBA00022917"/>
    </source>
</evidence>
<evidence type="ECO:0000256" key="9">
    <source>
        <dbReference type="ARBA" id="ARBA00023146"/>
    </source>
</evidence>
<proteinExistence type="inferred from homology"/>
<feature type="domain" description="DALR anticodon binding" evidence="12">
    <location>
        <begin position="602"/>
        <end position="707"/>
    </location>
</feature>
<organism evidence="13 14">
    <name type="scientific">Azospirillum oleiclasticum</name>
    <dbReference type="NCBI Taxonomy" id="2735135"/>
    <lineage>
        <taxon>Bacteria</taxon>
        <taxon>Pseudomonadati</taxon>
        <taxon>Pseudomonadota</taxon>
        <taxon>Alphaproteobacteria</taxon>
        <taxon>Rhodospirillales</taxon>
        <taxon>Azospirillaceae</taxon>
        <taxon>Azospirillum</taxon>
    </lineage>
</organism>
<dbReference type="Proteomes" id="UP000584642">
    <property type="component" value="Unassembled WGS sequence"/>
</dbReference>
<dbReference type="PRINTS" id="PR01045">
    <property type="entry name" value="TRNASYNTHGB"/>
</dbReference>
<comment type="subcellular location">
    <subcellularLocation>
        <location evidence="1 11">Cytoplasm</location>
    </subcellularLocation>
</comment>
<name>A0ABX2TJD4_9PROT</name>
<accession>A0ABX2TJD4</accession>
<dbReference type="InterPro" id="IPR006194">
    <property type="entry name" value="Gly-tRNA-synth_heterodimer"/>
</dbReference>
<dbReference type="NCBIfam" id="TIGR00211">
    <property type="entry name" value="glyS"/>
    <property type="match status" value="1"/>
</dbReference>
<evidence type="ECO:0000256" key="11">
    <source>
        <dbReference type="HAMAP-Rule" id="MF_00255"/>
    </source>
</evidence>
<sequence length="716" mass="76940">MPELLIELFSEDIPARMQARAAEDFKTLVTAKLTTSGLTVTSATPHSTPRRLALVIDGLPERTADVREEKKGPRVGAPEQAVQGFLKSAGLTSLDQCEQRDLSSTGGKGVFWFAVSEKKGRDTAEVLAEVIPAAMAELPWPKSMRWGSTSFRWVRPLRHVLAVFGGKTLEGAVTLGQTRIEGGNVGTALVKPMWVDEPMNFGNITIGHRFLSPEPFTVESFADYRAKLEAAHVLLDREARKAKIKADAESLCAKAGLTLKPDDGLLEEVAGLVEWPVVLMGSIDEAFMDVPAEVLITSMRTHQKYFATLDASGKMARAFIVVANMVTTDGGAAVVAGNERVLRARLSDAKFFWDQDRKVRLEDRVPALADITFHAKLGTVREKVARVQALAAEIATAIGADPAAAARAALLAKADLVSGVVGEFPEVQGIMGRYYALGQGEPEAVADAIAAHYKPAGPSDSCPTAPVSVALALADKLDTLVGFFAIDEKPTGSKDPYALRRAALGVIRLVLENGLRLPLLSVFTKAHGLFTVDGLAKADGVAGDLLAFFADRLKVVLRDQGVRHDLIDAVFALGGEDDLVRLLARVKALQAFVRSEDGANLLTAYKRASNIVRIEEKKDATTYDQEPDPAGLVQEEERALHAALAEALAATRPLLAQEAFTDAMSALATLRGPVDAFFDKVTVNADDKALRANRLRLLSQIRATLNAVADFSKIEG</sequence>
<dbReference type="SUPFAM" id="SSF109604">
    <property type="entry name" value="HD-domain/PDEase-like"/>
    <property type="match status" value="1"/>
</dbReference>